<dbReference type="Proteomes" id="UP000671960">
    <property type="component" value="Chromosome"/>
</dbReference>
<organism evidence="2 3">
    <name type="scientific">Brenneria izadpanahii</name>
    <dbReference type="NCBI Taxonomy" id="2722756"/>
    <lineage>
        <taxon>Bacteria</taxon>
        <taxon>Pseudomonadati</taxon>
        <taxon>Pseudomonadota</taxon>
        <taxon>Gammaproteobacteria</taxon>
        <taxon>Enterobacterales</taxon>
        <taxon>Pectobacteriaceae</taxon>
        <taxon>Brenneria</taxon>
    </lineage>
</organism>
<reference evidence="2 3" key="1">
    <citation type="submission" date="2020-03" db="EMBL/GenBank/DDBJ databases">
        <authorList>
            <person name="Bakhshi Ganjeh M."/>
        </authorList>
    </citation>
    <scope>NUCLEOTIDE SEQUENCE [LARGE SCALE GENOMIC DNA]</scope>
    <source>
        <strain evidence="3">Iran 50</strain>
    </source>
</reference>
<evidence type="ECO:0000313" key="2">
    <source>
        <dbReference type="EMBL" id="QTF07668.1"/>
    </source>
</evidence>
<dbReference type="EMBL" id="CP050854">
    <property type="protein sequence ID" value="QTF07668.1"/>
    <property type="molecule type" value="Genomic_DNA"/>
</dbReference>
<sequence length="276" mass="31940">MESPNWEAFSDFFAAQDDEPASERREAFLKQHGEWQQVESALEDYQSTFINIYGVHLDWKEGIFSLLEALSDILGEEIFPIEFDYDSEIESATINIAGKQHVFHHYQIETEGFEAELARIENILAQSGYALRVYCEGEPSDMMSLLLMPSTAWKRVEQCYRPEHISAYFIPYRYQFVAEDAVAPTVKGTSFNKQKASDDSEFAYLFVWLQRIFLWCVLPVLAVFIISGLWNRLTRTEPLPPPQPKGCEKIEKMHSNLQPEVDEELKARMRESLGCK</sequence>
<proteinExistence type="predicted"/>
<name>A0ABX7UVD4_9GAMM</name>
<keyword evidence="3" id="KW-1185">Reference proteome</keyword>
<keyword evidence="1" id="KW-0472">Membrane</keyword>
<keyword evidence="1" id="KW-0812">Transmembrane</keyword>
<feature type="transmembrane region" description="Helical" evidence="1">
    <location>
        <begin position="202"/>
        <end position="226"/>
    </location>
</feature>
<keyword evidence="1" id="KW-1133">Transmembrane helix</keyword>
<dbReference type="RefSeq" id="WP_208230301.1">
    <property type="nucleotide sequence ID" value="NZ_CP050854.1"/>
</dbReference>
<protein>
    <submittedName>
        <fullName evidence="2">Uncharacterized protein</fullName>
    </submittedName>
</protein>
<gene>
    <name evidence="2" type="ORF">HC231_06800</name>
</gene>
<evidence type="ECO:0000313" key="3">
    <source>
        <dbReference type="Proteomes" id="UP000671960"/>
    </source>
</evidence>
<evidence type="ECO:0000256" key="1">
    <source>
        <dbReference type="SAM" id="Phobius"/>
    </source>
</evidence>
<accession>A0ABX7UVD4</accession>